<name>A0A0A9X878_LYGHE</name>
<gene>
    <name evidence="2" type="primary">mms19</name>
    <name evidence="2" type="ORF">CM83_245</name>
</gene>
<dbReference type="Pfam" id="PF14500">
    <property type="entry name" value="MMS19_N"/>
    <property type="match status" value="1"/>
</dbReference>
<reference evidence="2" key="2">
    <citation type="submission" date="2014-07" db="EMBL/GenBank/DDBJ databases">
        <authorList>
            <person name="Hull J."/>
        </authorList>
    </citation>
    <scope>NUCLEOTIDE SEQUENCE</scope>
</reference>
<dbReference type="EMBL" id="GBHO01030314">
    <property type="protein sequence ID" value="JAG13290.1"/>
    <property type="molecule type" value="Transcribed_RNA"/>
</dbReference>
<organism evidence="2">
    <name type="scientific">Lygus hesperus</name>
    <name type="common">Western plant bug</name>
    <dbReference type="NCBI Taxonomy" id="30085"/>
    <lineage>
        <taxon>Eukaryota</taxon>
        <taxon>Metazoa</taxon>
        <taxon>Ecdysozoa</taxon>
        <taxon>Arthropoda</taxon>
        <taxon>Hexapoda</taxon>
        <taxon>Insecta</taxon>
        <taxon>Pterygota</taxon>
        <taxon>Neoptera</taxon>
        <taxon>Paraneoptera</taxon>
        <taxon>Hemiptera</taxon>
        <taxon>Heteroptera</taxon>
        <taxon>Panheteroptera</taxon>
        <taxon>Cimicomorpha</taxon>
        <taxon>Miridae</taxon>
        <taxon>Mirini</taxon>
        <taxon>Lygus</taxon>
    </lineage>
</organism>
<evidence type="ECO:0000313" key="2">
    <source>
        <dbReference type="EMBL" id="JAG13290.1"/>
    </source>
</evidence>
<dbReference type="AlphaFoldDB" id="A0A0A9X878"/>
<sequence length="138" mass="15452">MNVLWPTGSFHLEQTVPIGDGVRLGQDTIVWMLESVVDMFASEKDPWNLLLFFSLISTLVAAVDDHHQYASALRACFTHVSCYFPITVVNTISVPVRVLKHSLLQVLLSSRIFAKLCATLISQCLRDVEEETRADACE</sequence>
<evidence type="ECO:0000259" key="1">
    <source>
        <dbReference type="Pfam" id="PF14500"/>
    </source>
</evidence>
<accession>A0A0A9X878</accession>
<proteinExistence type="predicted"/>
<feature type="domain" description="MMS19 N-terminal" evidence="1">
    <location>
        <begin position="32"/>
        <end position="136"/>
    </location>
</feature>
<dbReference type="InterPro" id="IPR029240">
    <property type="entry name" value="MMS19_N"/>
</dbReference>
<reference evidence="2" key="1">
    <citation type="journal article" date="2014" name="PLoS ONE">
        <title>Transcriptome-Based Identification of ABC Transporters in the Western Tarnished Plant Bug Lygus hesperus.</title>
        <authorList>
            <person name="Hull J.J."/>
            <person name="Chaney K."/>
            <person name="Geib S.M."/>
            <person name="Fabrick J.A."/>
            <person name="Brent C.S."/>
            <person name="Walsh D."/>
            <person name="Lavine L.C."/>
        </authorList>
    </citation>
    <scope>NUCLEOTIDE SEQUENCE</scope>
</reference>
<protein>
    <submittedName>
        <fullName evidence="2">DNA repair/transcription protein mms19</fullName>
    </submittedName>
</protein>